<protein>
    <submittedName>
        <fullName evidence="1">Uncharacterized protein</fullName>
    </submittedName>
</protein>
<reference evidence="1" key="2">
    <citation type="submission" date="2020-07" db="EMBL/GenBank/DDBJ databases">
        <authorList>
            <person name="Vera ALvarez R."/>
            <person name="Arias-Moreno D.M."/>
            <person name="Jimenez-Jacinto V."/>
            <person name="Jimenez-Bremont J.F."/>
            <person name="Swaminathan K."/>
            <person name="Moose S.P."/>
            <person name="Guerrero-Gonzalez M.L."/>
            <person name="Marino-Ramirez L."/>
            <person name="Landsman D."/>
            <person name="Rodriguez-Kessler M."/>
            <person name="Delgado-Sanchez P."/>
        </authorList>
    </citation>
    <scope>NUCLEOTIDE SEQUENCE</scope>
    <source>
        <tissue evidence="1">Cladode</tissue>
    </source>
</reference>
<dbReference type="EMBL" id="GISG01249140">
    <property type="protein sequence ID" value="MBA4670946.1"/>
    <property type="molecule type" value="Transcribed_RNA"/>
</dbReference>
<name>A0A7C9EP36_OPUST</name>
<organism evidence="1">
    <name type="scientific">Opuntia streptacantha</name>
    <name type="common">Prickly pear cactus</name>
    <name type="synonym">Opuntia cardona</name>
    <dbReference type="NCBI Taxonomy" id="393608"/>
    <lineage>
        <taxon>Eukaryota</taxon>
        <taxon>Viridiplantae</taxon>
        <taxon>Streptophyta</taxon>
        <taxon>Embryophyta</taxon>
        <taxon>Tracheophyta</taxon>
        <taxon>Spermatophyta</taxon>
        <taxon>Magnoliopsida</taxon>
        <taxon>eudicotyledons</taxon>
        <taxon>Gunneridae</taxon>
        <taxon>Pentapetalae</taxon>
        <taxon>Caryophyllales</taxon>
        <taxon>Cactineae</taxon>
        <taxon>Cactaceae</taxon>
        <taxon>Opuntioideae</taxon>
        <taxon>Opuntia</taxon>
    </lineage>
</organism>
<dbReference type="AlphaFoldDB" id="A0A7C9EP36"/>
<reference evidence="1" key="1">
    <citation type="journal article" date="2013" name="J. Plant Res.">
        <title>Effect of fungi and light on seed germination of three Opuntia species from semiarid lands of central Mexico.</title>
        <authorList>
            <person name="Delgado-Sanchez P."/>
            <person name="Jimenez-Bremont J.F."/>
            <person name="Guerrero-Gonzalez Mde L."/>
            <person name="Flores J."/>
        </authorList>
    </citation>
    <scope>NUCLEOTIDE SEQUENCE</scope>
    <source>
        <tissue evidence="1">Cladode</tissue>
    </source>
</reference>
<dbReference type="EMBL" id="GISG01249142">
    <property type="protein sequence ID" value="MBA4670948.1"/>
    <property type="molecule type" value="Transcribed_RNA"/>
</dbReference>
<accession>A0A7C9EP36</accession>
<evidence type="ECO:0000313" key="1">
    <source>
        <dbReference type="EMBL" id="MBA4670946.1"/>
    </source>
</evidence>
<sequence length="202" mass="20538">MVFWKKSSGIGPTVAPIPEDGCETAGGPANASVPNGSFGADTGVGPMLVAGVVAGCIVRPRSCVPPDNDLVLPIGGARLNCLVASLILLTSTVADEAGLSRILIWNFLVFDSPSSSSLLSPPLYIDFLNSSSALACSSAALEPKGCFMRVSKPIKEAPFESDTTAPLPDVESAKAGGITFGLLSTPADAIALTRLSSLTSTT</sequence>
<proteinExistence type="predicted"/>